<feature type="binding site" evidence="9">
    <location>
        <position position="96"/>
    </location>
    <ligand>
        <name>Mg(2+)</name>
        <dbReference type="ChEBI" id="CHEBI:18420"/>
        <label>1</label>
    </ligand>
</feature>
<comment type="similarity">
    <text evidence="8">In the C-terminal section; belongs to the anthranilate phosphoribosyltransferase family.</text>
</comment>
<dbReference type="NCBIfam" id="TIGR01245">
    <property type="entry name" value="trpD"/>
    <property type="match status" value="1"/>
</dbReference>
<feature type="binding site" evidence="9">
    <location>
        <begin position="112"/>
        <end position="120"/>
    </location>
    <ligand>
        <name>5-phospho-alpha-D-ribose 1-diphosphate</name>
        <dbReference type="ChEBI" id="CHEBI:58017"/>
    </ligand>
</feature>
<proteinExistence type="inferred from homology"/>
<dbReference type="PANTHER" id="PTHR43285:SF2">
    <property type="entry name" value="ANTHRANILATE PHOSPHORIBOSYLTRANSFERASE"/>
    <property type="match status" value="1"/>
</dbReference>
<organism evidence="12 13">
    <name type="scientific">Rarobacter incanus</name>
    <dbReference type="NCBI Taxonomy" id="153494"/>
    <lineage>
        <taxon>Bacteria</taxon>
        <taxon>Bacillati</taxon>
        <taxon>Actinomycetota</taxon>
        <taxon>Actinomycetes</taxon>
        <taxon>Micrococcales</taxon>
        <taxon>Rarobacteraceae</taxon>
        <taxon>Rarobacter</taxon>
    </lineage>
</organism>
<feature type="binding site" evidence="9">
    <location>
        <position position="170"/>
    </location>
    <ligand>
        <name>anthranilate</name>
        <dbReference type="ChEBI" id="CHEBI:16567"/>
        <label>2</label>
    </ligand>
</feature>
<dbReference type="AlphaFoldDB" id="A0A542SME5"/>
<evidence type="ECO:0000256" key="2">
    <source>
        <dbReference type="ARBA" id="ARBA00022605"/>
    </source>
</evidence>
<dbReference type="GO" id="GO:0000287">
    <property type="term" value="F:magnesium ion binding"/>
    <property type="evidence" value="ECO:0007669"/>
    <property type="project" value="UniProtKB-UniRule"/>
</dbReference>
<protein>
    <recommendedName>
        <fullName evidence="9">Anthranilate phosphoribosyltransferase</fullName>
        <ecNumber evidence="9">2.4.2.18</ecNumber>
    </recommendedName>
</protein>
<evidence type="ECO:0000259" key="11">
    <source>
        <dbReference type="Pfam" id="PF02885"/>
    </source>
</evidence>
<accession>A0A542SME5</accession>
<keyword evidence="6 9" id="KW-0057">Aromatic amino acid biosynthesis</keyword>
<feature type="binding site" evidence="9">
    <location>
        <position position="229"/>
    </location>
    <ligand>
        <name>Mg(2+)</name>
        <dbReference type="ChEBI" id="CHEBI:18420"/>
        <label>1</label>
    </ligand>
</feature>
<dbReference type="GO" id="GO:0000162">
    <property type="term" value="P:L-tryptophan biosynthetic process"/>
    <property type="evidence" value="ECO:0007669"/>
    <property type="project" value="UniProtKB-UniRule"/>
</dbReference>
<dbReference type="GO" id="GO:0005829">
    <property type="term" value="C:cytosol"/>
    <property type="evidence" value="ECO:0007669"/>
    <property type="project" value="TreeGrafter"/>
</dbReference>
<feature type="binding site" evidence="9">
    <location>
        <position position="115"/>
    </location>
    <ligand>
        <name>anthranilate</name>
        <dbReference type="ChEBI" id="CHEBI:16567"/>
        <label>1</label>
    </ligand>
</feature>
<comment type="cofactor">
    <cofactor evidence="9">
        <name>Mg(2+)</name>
        <dbReference type="ChEBI" id="CHEBI:18420"/>
    </cofactor>
    <text evidence="9">Binds 2 magnesium ions per monomer.</text>
</comment>
<feature type="binding site" evidence="9">
    <location>
        <begin position="87"/>
        <end position="88"/>
    </location>
    <ligand>
        <name>5-phospho-alpha-D-ribose 1-diphosphate</name>
        <dbReference type="ChEBI" id="CHEBI:58017"/>
    </ligand>
</feature>
<keyword evidence="13" id="KW-1185">Reference proteome</keyword>
<keyword evidence="3 9" id="KW-0328">Glycosyltransferase</keyword>
<feature type="binding site" evidence="9">
    <location>
        <position position="84"/>
    </location>
    <ligand>
        <name>5-phospho-alpha-D-ribose 1-diphosphate</name>
        <dbReference type="ChEBI" id="CHEBI:58017"/>
    </ligand>
</feature>
<gene>
    <name evidence="9" type="primary">trpD</name>
    <name evidence="12" type="ORF">FB389_0437</name>
</gene>
<feature type="binding site" evidence="9">
    <location>
        <position position="228"/>
    </location>
    <ligand>
        <name>Mg(2+)</name>
        <dbReference type="ChEBI" id="CHEBI:18420"/>
        <label>2</label>
    </ligand>
</feature>
<evidence type="ECO:0000256" key="6">
    <source>
        <dbReference type="ARBA" id="ARBA00023141"/>
    </source>
</evidence>
<keyword evidence="4 9" id="KW-0808">Transferase</keyword>
<feature type="binding site" evidence="9">
    <location>
        <position position="229"/>
    </location>
    <ligand>
        <name>Mg(2+)</name>
        <dbReference type="ChEBI" id="CHEBI:18420"/>
        <label>2</label>
    </ligand>
</feature>
<dbReference type="OrthoDB" id="9806430at2"/>
<dbReference type="SUPFAM" id="SSF52418">
    <property type="entry name" value="Nucleoside phosphorylase/phosphoribosyltransferase catalytic domain"/>
    <property type="match status" value="1"/>
</dbReference>
<evidence type="ECO:0000313" key="13">
    <source>
        <dbReference type="Proteomes" id="UP000316181"/>
    </source>
</evidence>
<comment type="subunit">
    <text evidence="9">Homodimer.</text>
</comment>
<keyword evidence="5 9" id="KW-0822">Tryptophan biosynthesis</keyword>
<feature type="domain" description="Glycosyl transferase family 3 N-terminal" evidence="11">
    <location>
        <begin position="9"/>
        <end position="70"/>
    </location>
</feature>
<feature type="binding site" evidence="9">
    <location>
        <begin position="94"/>
        <end position="97"/>
    </location>
    <ligand>
        <name>5-phospho-alpha-D-ribose 1-diphosphate</name>
        <dbReference type="ChEBI" id="CHEBI:58017"/>
    </ligand>
</feature>
<keyword evidence="9" id="KW-0460">Magnesium</keyword>
<dbReference type="InterPro" id="IPR005940">
    <property type="entry name" value="Anthranilate_Pribosyl_Tfrase"/>
</dbReference>
<dbReference type="Pfam" id="PF02885">
    <property type="entry name" value="Glycos_trans_3N"/>
    <property type="match status" value="1"/>
</dbReference>
<comment type="pathway">
    <text evidence="1 9">Amino-acid biosynthesis; L-tryptophan biosynthesis; L-tryptophan from chorismate: step 2/5.</text>
</comment>
<dbReference type="InterPro" id="IPR000312">
    <property type="entry name" value="Glycosyl_Trfase_fam3"/>
</dbReference>
<evidence type="ECO:0000256" key="1">
    <source>
        <dbReference type="ARBA" id="ARBA00004907"/>
    </source>
</evidence>
<comment type="similarity">
    <text evidence="9">Belongs to the anthranilate phosphoribosyltransferase family.</text>
</comment>
<evidence type="ECO:0000256" key="3">
    <source>
        <dbReference type="ARBA" id="ARBA00022676"/>
    </source>
</evidence>
<dbReference type="EC" id="2.4.2.18" evidence="9"/>
<dbReference type="GO" id="GO:0004048">
    <property type="term" value="F:anthranilate phosphoribosyltransferase activity"/>
    <property type="evidence" value="ECO:0007669"/>
    <property type="project" value="UniProtKB-UniRule"/>
</dbReference>
<evidence type="ECO:0000313" key="12">
    <source>
        <dbReference type="EMBL" id="TQK75802.1"/>
    </source>
</evidence>
<sequence length="351" mass="35876">MTVTPTWPELLSALVNGTSLSSAQTEWAMDSVMSGQATPAQLAGFLIALQSKGVSVDELAGLTSGMLAHAEPLDVPTRAVDIVGTGGDGAKTVNISTMSAITIAACGPLVIKHGNRAASSASGSADVLEALGVRLDLTPARVAEVAREVGITFCFAATFHPSMRYAGQTRKELGVPTVFNVLGPLTNPGRPDAMALGAADERMAPLMAGVLATRNVNALVFRSADGLDELAATGPSDIWEVSGGIVAHLRVDPAEDLGLAPISRDDLRGADAQFNAGVARDLLDGKTGPVRDTVLLNSAAGLVADGTLPGTERDGGTLVERLRAGIAHAAEAIDSGAASDLLQRWVAATSR</sequence>
<evidence type="ECO:0000256" key="7">
    <source>
        <dbReference type="ARBA" id="ARBA00052328"/>
    </source>
</evidence>
<keyword evidence="2 9" id="KW-0028">Amino-acid biosynthesis</keyword>
<dbReference type="InterPro" id="IPR036320">
    <property type="entry name" value="Glycosyl_Trfase_fam3_N_dom_sf"/>
</dbReference>
<dbReference type="UniPathway" id="UPA00035">
    <property type="reaction ID" value="UER00041"/>
</dbReference>
<evidence type="ECO:0000256" key="5">
    <source>
        <dbReference type="ARBA" id="ARBA00022822"/>
    </source>
</evidence>
<comment type="caution">
    <text evidence="12">The sequence shown here is derived from an EMBL/GenBank/DDBJ whole genome shotgun (WGS) entry which is preliminary data.</text>
</comment>
<evidence type="ECO:0000256" key="9">
    <source>
        <dbReference type="HAMAP-Rule" id="MF_00211"/>
    </source>
</evidence>
<name>A0A542SME5_9MICO</name>
<dbReference type="PANTHER" id="PTHR43285">
    <property type="entry name" value="ANTHRANILATE PHOSPHORIBOSYLTRANSFERASE"/>
    <property type="match status" value="1"/>
</dbReference>
<feature type="domain" description="Glycosyl transferase family 3" evidence="10">
    <location>
        <begin position="78"/>
        <end position="338"/>
    </location>
</feature>
<comment type="catalytic activity">
    <reaction evidence="7 9">
        <text>N-(5-phospho-beta-D-ribosyl)anthranilate + diphosphate = 5-phospho-alpha-D-ribose 1-diphosphate + anthranilate</text>
        <dbReference type="Rhea" id="RHEA:11768"/>
        <dbReference type="ChEBI" id="CHEBI:16567"/>
        <dbReference type="ChEBI" id="CHEBI:18277"/>
        <dbReference type="ChEBI" id="CHEBI:33019"/>
        <dbReference type="ChEBI" id="CHEBI:58017"/>
        <dbReference type="EC" id="2.4.2.18"/>
    </reaction>
</comment>
<dbReference type="Proteomes" id="UP000316181">
    <property type="component" value="Unassembled WGS sequence"/>
</dbReference>
<feature type="binding site" evidence="9">
    <location>
        <position position="92"/>
    </location>
    <ligand>
        <name>5-phospho-alpha-D-ribose 1-diphosphate</name>
        <dbReference type="ChEBI" id="CHEBI:58017"/>
    </ligand>
</feature>
<keyword evidence="9" id="KW-0479">Metal-binding</keyword>
<dbReference type="HAMAP" id="MF_00211">
    <property type="entry name" value="TrpD"/>
    <property type="match status" value="1"/>
</dbReference>
<feature type="binding site" evidence="9">
    <location>
        <position position="84"/>
    </location>
    <ligand>
        <name>anthranilate</name>
        <dbReference type="ChEBI" id="CHEBI:16567"/>
        <label>1</label>
    </ligand>
</feature>
<comment type="function">
    <text evidence="9">Catalyzes the transfer of the phosphoribosyl group of 5-phosphorylribose-1-pyrophosphate (PRPP) to anthranilate to yield N-(5'-phosphoribosyl)-anthranilate (PRA).</text>
</comment>
<feature type="binding site" evidence="9">
    <location>
        <position position="124"/>
    </location>
    <ligand>
        <name>5-phospho-alpha-D-ribose 1-diphosphate</name>
        <dbReference type="ChEBI" id="CHEBI:58017"/>
    </ligand>
</feature>
<dbReference type="FunFam" id="3.40.1030.10:FF:000002">
    <property type="entry name" value="Anthranilate phosphoribosyltransferase"/>
    <property type="match status" value="1"/>
</dbReference>
<dbReference type="Gene3D" id="1.20.970.10">
    <property type="entry name" value="Transferase, Pyrimidine Nucleoside Phosphorylase, Chain C"/>
    <property type="match status" value="1"/>
</dbReference>
<dbReference type="InterPro" id="IPR017459">
    <property type="entry name" value="Glycosyl_Trfase_fam3_N_dom"/>
</dbReference>
<dbReference type="SUPFAM" id="SSF47648">
    <property type="entry name" value="Nucleoside phosphorylase/phosphoribosyltransferase N-terminal domain"/>
    <property type="match status" value="1"/>
</dbReference>
<reference evidence="12 13" key="1">
    <citation type="submission" date="2019-06" db="EMBL/GenBank/DDBJ databases">
        <title>Sequencing the genomes of 1000 actinobacteria strains.</title>
        <authorList>
            <person name="Klenk H.-P."/>
        </authorList>
    </citation>
    <scope>NUCLEOTIDE SEQUENCE [LARGE SCALE GENOMIC DNA]</scope>
    <source>
        <strain evidence="12 13">DSM 10596</strain>
    </source>
</reference>
<dbReference type="EMBL" id="VFNV01000001">
    <property type="protein sequence ID" value="TQK75802.1"/>
    <property type="molecule type" value="Genomic_DNA"/>
</dbReference>
<dbReference type="Gene3D" id="3.40.1030.10">
    <property type="entry name" value="Nucleoside phosphorylase/phosphoribosyltransferase catalytic domain"/>
    <property type="match status" value="1"/>
</dbReference>
<evidence type="ECO:0000256" key="8">
    <source>
        <dbReference type="ARBA" id="ARBA00061188"/>
    </source>
</evidence>
<evidence type="ECO:0000256" key="4">
    <source>
        <dbReference type="ARBA" id="ARBA00022679"/>
    </source>
</evidence>
<dbReference type="InterPro" id="IPR035902">
    <property type="entry name" value="Nuc_phospho_transferase"/>
</dbReference>
<evidence type="ECO:0000259" key="10">
    <source>
        <dbReference type="Pfam" id="PF00591"/>
    </source>
</evidence>
<comment type="caution">
    <text evidence="9">Lacks conserved residue(s) required for the propagation of feature annotation.</text>
</comment>
<dbReference type="Pfam" id="PF00591">
    <property type="entry name" value="Glycos_transf_3"/>
    <property type="match status" value="1"/>
</dbReference>